<name>A0ABQ0KE86_MYCNV</name>
<organism evidence="2 3">
    <name type="scientific">Mycolicibacterium novocastrense</name>
    <name type="common">Mycobacterium novocastrense</name>
    <dbReference type="NCBI Taxonomy" id="59813"/>
    <lineage>
        <taxon>Bacteria</taxon>
        <taxon>Bacillati</taxon>
        <taxon>Actinomycetota</taxon>
        <taxon>Actinomycetes</taxon>
        <taxon>Mycobacteriales</taxon>
        <taxon>Mycobacteriaceae</taxon>
        <taxon>Mycolicibacterium</taxon>
    </lineage>
</organism>
<keyword evidence="3" id="KW-1185">Reference proteome</keyword>
<proteinExistence type="predicted"/>
<evidence type="ECO:0000313" key="3">
    <source>
        <dbReference type="Proteomes" id="UP000069773"/>
    </source>
</evidence>
<feature type="region of interest" description="Disordered" evidence="1">
    <location>
        <begin position="74"/>
        <end position="97"/>
    </location>
</feature>
<evidence type="ECO:0000313" key="2">
    <source>
        <dbReference type="EMBL" id="GAT07672.1"/>
    </source>
</evidence>
<evidence type="ECO:0000256" key="1">
    <source>
        <dbReference type="SAM" id="MobiDB-lite"/>
    </source>
</evidence>
<reference evidence="2 3" key="1">
    <citation type="journal article" date="2016" name="Genome Announc.">
        <title>Draft Genome Sequences of Five Rapidly Growing Mycobacterium Species, M. thermoresistibile, M. fortuitum subsp. acetamidolyticum, M. canariasense, M. brisbanense, and M. novocastrense.</title>
        <authorList>
            <person name="Katahira K."/>
            <person name="Ogura Y."/>
            <person name="Gotoh Y."/>
            <person name="Hayashi T."/>
        </authorList>
    </citation>
    <scope>NUCLEOTIDE SEQUENCE [LARGE SCALE GENOMIC DNA]</scope>
    <source>
        <strain evidence="2 3">JCM18114</strain>
    </source>
</reference>
<gene>
    <name evidence="2" type="ORF">RMCN_0805</name>
</gene>
<accession>A0ABQ0KE86</accession>
<dbReference type="Proteomes" id="UP000069773">
    <property type="component" value="Unassembled WGS sequence"/>
</dbReference>
<feature type="compositionally biased region" description="Polar residues" evidence="1">
    <location>
        <begin position="74"/>
        <end position="88"/>
    </location>
</feature>
<comment type="caution">
    <text evidence="2">The sequence shown here is derived from an EMBL/GenBank/DDBJ whole genome shotgun (WGS) entry which is preliminary data.</text>
</comment>
<dbReference type="EMBL" id="BCTA01000013">
    <property type="protein sequence ID" value="GAT07672.1"/>
    <property type="molecule type" value="Genomic_DNA"/>
</dbReference>
<protein>
    <submittedName>
        <fullName evidence="2">Xylulokinase</fullName>
    </submittedName>
</protein>
<sequence length="97" mass="10526">MKQAQRSGRRPTAAARALSELSQAFAEAWAYRHTIEGRWQHIARDTVSDVVAHGLSPRRALLLNGFALDPSATAAQSAHLSESTTTMNPPAEFGARK</sequence>